<evidence type="ECO:0000313" key="4">
    <source>
        <dbReference type="Proteomes" id="UP000175744"/>
    </source>
</evidence>
<dbReference type="PATRIC" id="fig|1121290.3.peg.365"/>
<dbReference type="Pfam" id="PF10882">
    <property type="entry name" value="bPH_5"/>
    <property type="match status" value="1"/>
</dbReference>
<feature type="transmembrane region" description="Helical" evidence="1">
    <location>
        <begin position="241"/>
        <end position="261"/>
    </location>
</feature>
<proteinExistence type="predicted"/>
<reference evidence="3 4" key="1">
    <citation type="submission" date="2016-06" db="EMBL/GenBank/DDBJ databases">
        <title>Genome sequence of Clostridium acetireducens DSM 10703.</title>
        <authorList>
            <person name="Poehlein A."/>
            <person name="Fluechter S."/>
            <person name="Duerre P."/>
            <person name="Daniel R."/>
        </authorList>
    </citation>
    <scope>NUCLEOTIDE SEQUENCE [LARGE SCALE GENOMIC DNA]</scope>
    <source>
        <strain evidence="3 4">DSM 10703</strain>
    </source>
</reference>
<protein>
    <recommendedName>
        <fullName evidence="2">Bacterial Pleckstrin homology domain-containing protein</fullName>
    </recommendedName>
</protein>
<feature type="domain" description="Bacterial Pleckstrin homology" evidence="2">
    <location>
        <begin position="64"/>
        <end position="163"/>
    </location>
</feature>
<dbReference type="EMBL" id="LZFO01000004">
    <property type="protein sequence ID" value="OFI07168.1"/>
    <property type="molecule type" value="Genomic_DNA"/>
</dbReference>
<gene>
    <name evidence="3" type="ORF">CLOACE_03590</name>
</gene>
<keyword evidence="1" id="KW-0472">Membrane</keyword>
<dbReference type="RefSeq" id="WP_070109331.1">
    <property type="nucleotide sequence ID" value="NZ_LZFO01000004.1"/>
</dbReference>
<evidence type="ECO:0000259" key="2">
    <source>
        <dbReference type="Pfam" id="PF10882"/>
    </source>
</evidence>
<sequence length="295" mass="34507">METYKPIKCKGVINIILITVVLDIFLLALFYLVNSYELSKLINLTLIIFNIYQLYYILLAISLTYYLDEDNLYIKGIFGLRNIKIYFNNIEGYKKYSGKLKGIRISGYGRDNFALGKSLIKELGLINMFVTSSKNIIYIKAGDMSYGLSPQDFNKFENYLNKKGISTIDWEYKPTKNTNLNKDKRFIIPFFIITVIIAMQTLIPFFLYIFDKLPARMPLAFEHSFNPSKFGTGKQFAFKQFFYGVLNAAILFCMYYTSYFYSKYDRRSAYKYIYISLFIAVAFLIMQIRIISVFG</sequence>
<accession>A0A1E8F151</accession>
<dbReference type="AlphaFoldDB" id="A0A1E8F151"/>
<feature type="transmembrane region" description="Helical" evidence="1">
    <location>
        <begin position="12"/>
        <end position="32"/>
    </location>
</feature>
<keyword evidence="1" id="KW-1133">Transmembrane helix</keyword>
<dbReference type="Proteomes" id="UP000175744">
    <property type="component" value="Unassembled WGS sequence"/>
</dbReference>
<feature type="transmembrane region" description="Helical" evidence="1">
    <location>
        <begin position="44"/>
        <end position="67"/>
    </location>
</feature>
<feature type="transmembrane region" description="Helical" evidence="1">
    <location>
        <begin position="186"/>
        <end position="210"/>
    </location>
</feature>
<dbReference type="STRING" id="1121290.CLAOCE_03590"/>
<comment type="caution">
    <text evidence="3">The sequence shown here is derived from an EMBL/GenBank/DDBJ whole genome shotgun (WGS) entry which is preliminary data.</text>
</comment>
<organism evidence="3 4">
    <name type="scientific">Clostridium acetireducens DSM 10703</name>
    <dbReference type="NCBI Taxonomy" id="1121290"/>
    <lineage>
        <taxon>Bacteria</taxon>
        <taxon>Bacillati</taxon>
        <taxon>Bacillota</taxon>
        <taxon>Clostridia</taxon>
        <taxon>Eubacteriales</taxon>
        <taxon>Clostridiaceae</taxon>
        <taxon>Clostridium</taxon>
    </lineage>
</organism>
<name>A0A1E8F151_9CLOT</name>
<evidence type="ECO:0000313" key="3">
    <source>
        <dbReference type="EMBL" id="OFI07168.1"/>
    </source>
</evidence>
<keyword evidence="4" id="KW-1185">Reference proteome</keyword>
<dbReference type="OrthoDB" id="1932057at2"/>
<dbReference type="InterPro" id="IPR027783">
    <property type="entry name" value="Bacterial_PH-related"/>
</dbReference>
<evidence type="ECO:0000256" key="1">
    <source>
        <dbReference type="SAM" id="Phobius"/>
    </source>
</evidence>
<keyword evidence="1" id="KW-0812">Transmembrane</keyword>
<feature type="transmembrane region" description="Helical" evidence="1">
    <location>
        <begin position="273"/>
        <end position="294"/>
    </location>
</feature>